<keyword evidence="2" id="KW-0297">G-protein coupled receptor</keyword>
<evidence type="ECO:0000256" key="3">
    <source>
        <dbReference type="ARBA" id="ARBA00023170"/>
    </source>
</evidence>
<dbReference type="InterPro" id="IPR050125">
    <property type="entry name" value="GPCR_opsins"/>
</dbReference>
<evidence type="ECO:0000256" key="1">
    <source>
        <dbReference type="ARBA" id="ARBA00004141"/>
    </source>
</evidence>
<dbReference type="AlphaFoldDB" id="A0A9N7W080"/>
<protein>
    <recommendedName>
        <fullName evidence="9">G-protein coupled receptors family 1 profile domain-containing protein</fullName>
    </recommendedName>
</protein>
<feature type="compositionally biased region" description="Polar residues" evidence="5">
    <location>
        <begin position="322"/>
        <end position="343"/>
    </location>
</feature>
<comment type="caution">
    <text evidence="7">The sequence shown here is derived from an EMBL/GenBank/DDBJ whole genome shotgun (WGS) entry which is preliminary data.</text>
</comment>
<dbReference type="PANTHER" id="PTHR24240">
    <property type="entry name" value="OPSIN"/>
    <property type="match status" value="1"/>
</dbReference>
<feature type="transmembrane region" description="Helical" evidence="6">
    <location>
        <begin position="155"/>
        <end position="180"/>
    </location>
</feature>
<evidence type="ECO:0000256" key="4">
    <source>
        <dbReference type="ARBA" id="ARBA00023224"/>
    </source>
</evidence>
<proteinExistence type="predicted"/>
<name>A0A9N7W080_PLEPL</name>
<keyword evidence="8" id="KW-1185">Reference proteome</keyword>
<evidence type="ECO:0000256" key="2">
    <source>
        <dbReference type="ARBA" id="ARBA00023040"/>
    </source>
</evidence>
<organism evidence="7 8">
    <name type="scientific">Pleuronectes platessa</name>
    <name type="common">European plaice</name>
    <dbReference type="NCBI Taxonomy" id="8262"/>
    <lineage>
        <taxon>Eukaryota</taxon>
        <taxon>Metazoa</taxon>
        <taxon>Chordata</taxon>
        <taxon>Craniata</taxon>
        <taxon>Vertebrata</taxon>
        <taxon>Euteleostomi</taxon>
        <taxon>Actinopterygii</taxon>
        <taxon>Neopterygii</taxon>
        <taxon>Teleostei</taxon>
        <taxon>Neoteleostei</taxon>
        <taxon>Acanthomorphata</taxon>
        <taxon>Carangaria</taxon>
        <taxon>Pleuronectiformes</taxon>
        <taxon>Pleuronectoidei</taxon>
        <taxon>Pleuronectidae</taxon>
        <taxon>Pleuronectes</taxon>
    </lineage>
</organism>
<evidence type="ECO:0000256" key="6">
    <source>
        <dbReference type="SAM" id="Phobius"/>
    </source>
</evidence>
<sequence length="343" mass="38251">MEREISPASLPPLMCRLEYLSAMNETSSPLCTVSNYLHLCASSKVFLLVPGFGLNIFILASTVSCLLSRKRKIRTNVAMFILGSTACNLVNLSLWPMTIHWRQHGRWVLGSQLCDVMVSAKHLTSSASFLYVSFITFSVYLTVVCGLGHLVNSRVFLALQLLFPFLPVGVKDLTLGLLGIHVDHLDPVKLTCFSFINDEIMRVLLLVKTAVFLPLSIYFNAHILHTIVQSAKLMNRSQRVNVHLAKVFCLISTITFTAHAPGAVFALMEHLSVCQEMVRDLLLDLPLLSSPVILLCMNKELRSHCLLLVKRSTANHYMGKKSLSQSDEQHKSLTTGTMETLHL</sequence>
<reference evidence="7" key="1">
    <citation type="submission" date="2020-03" db="EMBL/GenBank/DDBJ databases">
        <authorList>
            <person name="Weist P."/>
        </authorList>
    </citation>
    <scope>NUCLEOTIDE SEQUENCE</scope>
</reference>
<feature type="transmembrane region" description="Helical" evidence="6">
    <location>
        <begin position="45"/>
        <end position="67"/>
    </location>
</feature>
<keyword evidence="4" id="KW-0807">Transducer</keyword>
<dbReference type="EMBL" id="CADEAL010004402">
    <property type="protein sequence ID" value="CAB1458840.1"/>
    <property type="molecule type" value="Genomic_DNA"/>
</dbReference>
<evidence type="ECO:0000313" key="7">
    <source>
        <dbReference type="EMBL" id="CAB1458840.1"/>
    </source>
</evidence>
<feature type="transmembrane region" description="Helical" evidence="6">
    <location>
        <begin position="200"/>
        <end position="223"/>
    </location>
</feature>
<comment type="subcellular location">
    <subcellularLocation>
        <location evidence="1">Membrane</location>
        <topology evidence="1">Multi-pass membrane protein</topology>
    </subcellularLocation>
</comment>
<gene>
    <name evidence="7" type="ORF">PLEPLA_LOCUS46673</name>
</gene>
<keyword evidence="6" id="KW-0472">Membrane</keyword>
<feature type="transmembrane region" description="Helical" evidence="6">
    <location>
        <begin position="244"/>
        <end position="268"/>
    </location>
</feature>
<evidence type="ECO:0000256" key="5">
    <source>
        <dbReference type="SAM" id="MobiDB-lite"/>
    </source>
</evidence>
<keyword evidence="3" id="KW-0675">Receptor</keyword>
<feature type="transmembrane region" description="Helical" evidence="6">
    <location>
        <begin position="129"/>
        <end position="148"/>
    </location>
</feature>
<dbReference type="Proteomes" id="UP001153269">
    <property type="component" value="Unassembled WGS sequence"/>
</dbReference>
<evidence type="ECO:0000313" key="8">
    <source>
        <dbReference type="Proteomes" id="UP001153269"/>
    </source>
</evidence>
<evidence type="ECO:0008006" key="9">
    <source>
        <dbReference type="Google" id="ProtNLM"/>
    </source>
</evidence>
<dbReference type="Gene3D" id="1.20.1070.10">
    <property type="entry name" value="Rhodopsin 7-helix transmembrane proteins"/>
    <property type="match status" value="1"/>
</dbReference>
<dbReference type="SUPFAM" id="SSF81321">
    <property type="entry name" value="Family A G protein-coupled receptor-like"/>
    <property type="match status" value="1"/>
</dbReference>
<keyword evidence="6" id="KW-0812">Transmembrane</keyword>
<feature type="region of interest" description="Disordered" evidence="5">
    <location>
        <begin position="320"/>
        <end position="343"/>
    </location>
</feature>
<feature type="transmembrane region" description="Helical" evidence="6">
    <location>
        <begin position="79"/>
        <end position="99"/>
    </location>
</feature>
<keyword evidence="6" id="KW-1133">Transmembrane helix</keyword>
<dbReference type="GO" id="GO:0016020">
    <property type="term" value="C:membrane"/>
    <property type="evidence" value="ECO:0007669"/>
    <property type="project" value="UniProtKB-SubCell"/>
</dbReference>
<accession>A0A9N7W080</accession>
<dbReference type="GO" id="GO:0004930">
    <property type="term" value="F:G protein-coupled receptor activity"/>
    <property type="evidence" value="ECO:0007669"/>
    <property type="project" value="UniProtKB-KW"/>
</dbReference>